<sequence length="115" mass="13207">MQGPGKLLDHSQSKNKSKTLLTSLLDRLGSLESQTAAEVFRPGEDVGVIYKVEDLPTAESRRRLEQLELDDITELARISVGNLARLYGILSDDRTEFFALWWDHSHKIWPSRKWQ</sequence>
<accession>A0A0U1DFB7</accession>
<organism evidence="1 3">
    <name type="scientific">Mycolicibacterium conceptionense</name>
    <dbReference type="NCBI Taxonomy" id="451644"/>
    <lineage>
        <taxon>Bacteria</taxon>
        <taxon>Bacillati</taxon>
        <taxon>Actinomycetota</taxon>
        <taxon>Actinomycetes</taxon>
        <taxon>Mycobacteriales</taxon>
        <taxon>Mycobacteriaceae</taxon>
        <taxon>Mycolicibacterium</taxon>
    </lineage>
</organism>
<name>A0A0U1DFB7_9MYCO</name>
<evidence type="ECO:0000313" key="3">
    <source>
        <dbReference type="Proteomes" id="UP000182227"/>
    </source>
</evidence>
<reference evidence="2 4" key="2">
    <citation type="submission" date="2016-01" db="EMBL/GenBank/DDBJ databases">
        <title>The new phylogeny of the genus Mycobacterium.</title>
        <authorList>
            <person name="Tarcisio F."/>
            <person name="Conor M."/>
            <person name="Antonella G."/>
            <person name="Elisabetta G."/>
            <person name="Giulia F.S."/>
            <person name="Sara T."/>
            <person name="Anna F."/>
            <person name="Clotilde B."/>
            <person name="Roberto B."/>
            <person name="Veronica D.S."/>
            <person name="Fabio R."/>
            <person name="Monica P."/>
            <person name="Olivier J."/>
            <person name="Enrico T."/>
            <person name="Nicola S."/>
        </authorList>
    </citation>
    <scope>NUCLEOTIDE SEQUENCE [LARGE SCALE GENOMIC DNA]</scope>
    <source>
        <strain evidence="2 4">CCUG 50187</strain>
    </source>
</reference>
<reference evidence="1 3" key="1">
    <citation type="submission" date="2015-03" db="EMBL/GenBank/DDBJ databases">
        <authorList>
            <person name="Murphy D."/>
        </authorList>
    </citation>
    <scope>NUCLEOTIDE SEQUENCE [LARGE SCALE GENOMIC DNA]</scope>
    <source>
        <strain evidence="1 3">D16</strain>
    </source>
</reference>
<dbReference type="EMBL" id="CTEF01000002">
    <property type="protein sequence ID" value="CQD15213.1"/>
    <property type="molecule type" value="Genomic_DNA"/>
</dbReference>
<dbReference type="AlphaFoldDB" id="A0A0U1DFB7"/>
<evidence type="ECO:0000313" key="2">
    <source>
        <dbReference type="EMBL" id="ORV20148.1"/>
    </source>
</evidence>
<evidence type="ECO:0000313" key="1">
    <source>
        <dbReference type="EMBL" id="CQD15213.1"/>
    </source>
</evidence>
<proteinExistence type="predicted"/>
<dbReference type="Proteomes" id="UP000193811">
    <property type="component" value="Unassembled WGS sequence"/>
</dbReference>
<dbReference type="Proteomes" id="UP000182227">
    <property type="component" value="Unassembled WGS sequence"/>
</dbReference>
<gene>
    <name evidence="2" type="ORF">AWB98_29975</name>
    <name evidence="1" type="ORF">BN970_03168</name>
</gene>
<evidence type="ECO:0000313" key="4">
    <source>
        <dbReference type="Proteomes" id="UP000193811"/>
    </source>
</evidence>
<keyword evidence="4" id="KW-1185">Reference proteome</keyword>
<dbReference type="EMBL" id="LQOP01000036">
    <property type="protein sequence ID" value="ORV20148.1"/>
    <property type="molecule type" value="Genomic_DNA"/>
</dbReference>
<protein>
    <submittedName>
        <fullName evidence="1">Uncharacterized protein</fullName>
    </submittedName>
</protein>